<organism evidence="1">
    <name type="scientific">Tetraselmis sp. GSL018</name>
    <dbReference type="NCBI Taxonomy" id="582737"/>
    <lineage>
        <taxon>Eukaryota</taxon>
        <taxon>Viridiplantae</taxon>
        <taxon>Chlorophyta</taxon>
        <taxon>core chlorophytes</taxon>
        <taxon>Chlorodendrophyceae</taxon>
        <taxon>Chlorodendrales</taxon>
        <taxon>Chlorodendraceae</taxon>
        <taxon>Tetraselmis</taxon>
    </lineage>
</organism>
<evidence type="ECO:0000313" key="1">
    <source>
        <dbReference type="EMBL" id="JAC65234.1"/>
    </source>
</evidence>
<reference evidence="1" key="1">
    <citation type="submission" date="2014-05" db="EMBL/GenBank/DDBJ databases">
        <title>The transcriptome of the halophilic microalga Tetraselmis sp. GSL018 isolated from the Great Salt Lake, Utah.</title>
        <authorList>
            <person name="Jinkerson R.E."/>
            <person name="D'Adamo S."/>
            <person name="Posewitz M.C."/>
        </authorList>
    </citation>
    <scope>NUCLEOTIDE SEQUENCE</scope>
    <source>
        <strain evidence="1">GSL018</strain>
    </source>
</reference>
<accession>A0A061R3B8</accession>
<sequence>MLRQAFHPLFYWEHAEEGRACQPASACCVHSGECEATKRSGFNYNFQVPSLVLVRESKPDSGLQDERDVSLADSFLSAAKLVLGPRQGGRRLFQPSVRSCSQRGTVDSACDRLMADVAPFGCRVPYQSFLVFINENEFVQAPDRTVCGVVDSLFQDQQALRKLLAAQQKAAEDLLWHIPGSRVGANLIEDALRIARERGPGAEAQKARTAAA</sequence>
<gene>
    <name evidence="1" type="ORF">TSPGSL018_16482</name>
</gene>
<name>A0A061R3B8_9CHLO</name>
<dbReference type="AlphaFoldDB" id="A0A061R3B8"/>
<protein>
    <submittedName>
        <fullName evidence="1">Uncharacterized protein</fullName>
    </submittedName>
</protein>
<dbReference type="EMBL" id="GBEZ01021518">
    <property type="protein sequence ID" value="JAC65234.1"/>
    <property type="molecule type" value="Transcribed_RNA"/>
</dbReference>
<proteinExistence type="predicted"/>